<evidence type="ECO:0000256" key="4">
    <source>
        <dbReference type="ARBA" id="ARBA00022840"/>
    </source>
</evidence>
<dbReference type="Pfam" id="PF01636">
    <property type="entry name" value="APH"/>
    <property type="match status" value="1"/>
</dbReference>
<keyword evidence="8" id="KW-1185">Reference proteome</keyword>
<organism evidence="7 8">
    <name type="scientific">Serratia rhizosphaerae</name>
    <dbReference type="NCBI Taxonomy" id="2597702"/>
    <lineage>
        <taxon>Bacteria</taxon>
        <taxon>Pseudomonadati</taxon>
        <taxon>Pseudomonadota</taxon>
        <taxon>Gammaproteobacteria</taxon>
        <taxon>Enterobacterales</taxon>
        <taxon>Yersiniaceae</taxon>
        <taxon>Serratia</taxon>
    </lineage>
</organism>
<dbReference type="EMBL" id="CP041764">
    <property type="protein sequence ID" value="QHA85607.1"/>
    <property type="molecule type" value="Genomic_DNA"/>
</dbReference>
<keyword evidence="3 5" id="KW-0418">Kinase</keyword>
<evidence type="ECO:0000259" key="6">
    <source>
        <dbReference type="Pfam" id="PF01636"/>
    </source>
</evidence>
<keyword evidence="2 5" id="KW-0547">Nucleotide-binding</keyword>
<dbReference type="GO" id="GO:0019165">
    <property type="term" value="F:thiamine kinase activity"/>
    <property type="evidence" value="ECO:0007669"/>
    <property type="project" value="UniProtKB-EC"/>
</dbReference>
<feature type="domain" description="Aminoglycoside phosphotransferase" evidence="6">
    <location>
        <begin position="34"/>
        <end position="233"/>
    </location>
</feature>
<dbReference type="InterPro" id="IPR014093">
    <property type="entry name" value="Thiamine_kinase"/>
</dbReference>
<dbReference type="InterPro" id="IPR002575">
    <property type="entry name" value="Aminoglycoside_PTrfase"/>
</dbReference>
<keyword evidence="4 5" id="KW-0067">ATP-binding</keyword>
<dbReference type="InterPro" id="IPR011009">
    <property type="entry name" value="Kinase-like_dom_sf"/>
</dbReference>
<evidence type="ECO:0000256" key="1">
    <source>
        <dbReference type="ARBA" id="ARBA00022679"/>
    </source>
</evidence>
<sequence>MARLNAEAELQQLLQHKLPAVKTAGSRFSPVAGLTGESWRIQTADGAVLLARQQGAEKAVLGVNRRREARVLRRSAGALGPQPLAQDRRWLVVEWLAGDVVTSDGFEHYRQGGELAALIATLHRRPRSGYRLNLPAQYQCYWQQLDRRRITPAWLRWQRHFLQAKPPRPLKLAPLHMDIHPENLIKQQTRLRLIDWEYAGDGDVALELATLFRFNQWSAAAQREFLQQYARQGYHDLTALGRQVQRWLPWVDYLMLMWFEVRWQQSGDAQFLRCAAALRQRFCL</sequence>
<evidence type="ECO:0000256" key="5">
    <source>
        <dbReference type="HAMAP-Rule" id="MF_01604"/>
    </source>
</evidence>
<evidence type="ECO:0000313" key="7">
    <source>
        <dbReference type="EMBL" id="QHA85607.1"/>
    </source>
</evidence>
<accession>A0ABX6GH61</accession>
<proteinExistence type="inferred from homology"/>
<dbReference type="Gene3D" id="3.90.1200.10">
    <property type="match status" value="1"/>
</dbReference>
<dbReference type="RefSeq" id="WP_160027032.1">
    <property type="nucleotide sequence ID" value="NZ_CP041764.1"/>
</dbReference>
<reference evidence="7 8" key="1">
    <citation type="submission" date="2019-07" db="EMBL/GenBank/DDBJ databases">
        <title>Serratia dokdonensis sp. nov., an elicitor of systemic resistance in Nicotiana Tabacum.</title>
        <authorList>
            <person name="Son J.-S."/>
            <person name="Hwang Y.-J."/>
            <person name="Lee S.-Y."/>
            <person name="Ghim S.-Y."/>
        </authorList>
    </citation>
    <scope>NUCLEOTIDE SEQUENCE [LARGE SCALE GENOMIC DNA]</scope>
    <source>
        <strain evidence="7 8">KUDC3025</strain>
    </source>
</reference>
<dbReference type="HAMAP" id="MF_01604">
    <property type="entry name" value="Thiamine_kinase"/>
    <property type="match status" value="1"/>
</dbReference>
<protein>
    <recommendedName>
        <fullName evidence="5">Thiamine kinase</fullName>
        <ecNumber evidence="5">2.7.1.89</ecNumber>
    </recommendedName>
</protein>
<comment type="catalytic activity">
    <reaction evidence="5">
        <text>thiamine + ATP = thiamine phosphate + ADP + H(+)</text>
        <dbReference type="Rhea" id="RHEA:12012"/>
        <dbReference type="ChEBI" id="CHEBI:15378"/>
        <dbReference type="ChEBI" id="CHEBI:18385"/>
        <dbReference type="ChEBI" id="CHEBI:30616"/>
        <dbReference type="ChEBI" id="CHEBI:37575"/>
        <dbReference type="ChEBI" id="CHEBI:456216"/>
        <dbReference type="EC" id="2.7.1.89"/>
    </reaction>
</comment>
<evidence type="ECO:0000313" key="8">
    <source>
        <dbReference type="Proteomes" id="UP000430368"/>
    </source>
</evidence>
<evidence type="ECO:0000256" key="2">
    <source>
        <dbReference type="ARBA" id="ARBA00022741"/>
    </source>
</evidence>
<dbReference type="NCBIfam" id="NF007620">
    <property type="entry name" value="PRK10271.1"/>
    <property type="match status" value="1"/>
</dbReference>
<keyword evidence="1 5" id="KW-0808">Transferase</keyword>
<dbReference type="Proteomes" id="UP000430368">
    <property type="component" value="Chromosome"/>
</dbReference>
<comment type="similarity">
    <text evidence="5">Belongs to the thiamine kinase family.</text>
</comment>
<gene>
    <name evidence="5 7" type="primary">thiK</name>
    <name evidence="7" type="ORF">FO014_00660</name>
</gene>
<evidence type="ECO:0000256" key="3">
    <source>
        <dbReference type="ARBA" id="ARBA00022777"/>
    </source>
</evidence>
<dbReference type="EC" id="2.7.1.89" evidence="5"/>
<dbReference type="SUPFAM" id="SSF56112">
    <property type="entry name" value="Protein kinase-like (PK-like)"/>
    <property type="match status" value="1"/>
</dbReference>
<comment type="pathway">
    <text evidence="5">Cofactor biosynthesis; thiamine diphosphate biosynthesis; thiamine phosphate from thiamine: step 1/1.</text>
</comment>
<comment type="function">
    <text evidence="5">Catalyzes the phosphorylation of thiamine to thiamine phosphate.</text>
</comment>
<name>A0ABX6GH61_9GAMM</name>